<feature type="compositionally biased region" description="Basic and acidic residues" evidence="1">
    <location>
        <begin position="131"/>
        <end position="140"/>
    </location>
</feature>
<dbReference type="AlphaFoldDB" id="A0A1K2H9F0"/>
<accession>A0A1K2H9F0</accession>
<keyword evidence="5" id="KW-1185">Reference proteome</keyword>
<evidence type="ECO:0008006" key="6">
    <source>
        <dbReference type="Google" id="ProtNLM"/>
    </source>
</evidence>
<evidence type="ECO:0000313" key="3">
    <source>
        <dbReference type="EMBL" id="SFZ73100.1"/>
    </source>
</evidence>
<proteinExistence type="predicted"/>
<name>A0A1K2H9F0_9LACT</name>
<reference evidence="2 5" key="1">
    <citation type="submission" date="2014-12" db="EMBL/GenBank/DDBJ databases">
        <title>Draft genome sequences of 10 type strains of Lactococcus.</title>
        <authorList>
            <person name="Sun Z."/>
            <person name="Zhong Z."/>
            <person name="Liu W."/>
            <person name="Zhang W."/>
            <person name="Zhang H."/>
        </authorList>
    </citation>
    <scope>NUCLEOTIDE SEQUENCE [LARGE SCALE GENOMIC DNA]</scope>
    <source>
        <strain evidence="2 5">DSM 22330</strain>
    </source>
</reference>
<feature type="compositionally biased region" description="Basic residues" evidence="1">
    <location>
        <begin position="141"/>
        <end position="156"/>
    </location>
</feature>
<dbReference type="Proteomes" id="UP000218979">
    <property type="component" value="Unassembled WGS sequence"/>
</dbReference>
<dbReference type="OrthoDB" id="2185796at2"/>
<evidence type="ECO:0000313" key="4">
    <source>
        <dbReference type="Proteomes" id="UP000185655"/>
    </source>
</evidence>
<feature type="region of interest" description="Disordered" evidence="1">
    <location>
        <begin position="131"/>
        <end position="156"/>
    </location>
</feature>
<evidence type="ECO:0000256" key="1">
    <source>
        <dbReference type="SAM" id="MobiDB-lite"/>
    </source>
</evidence>
<dbReference type="EMBL" id="FPKS01000003">
    <property type="protein sequence ID" value="SFZ73100.1"/>
    <property type="molecule type" value="Genomic_DNA"/>
</dbReference>
<organism evidence="3 4">
    <name type="scientific">Pseudolactococcus chungangensis CAU 28 = DSM 22330</name>
    <dbReference type="NCBI Taxonomy" id="1122154"/>
    <lineage>
        <taxon>Bacteria</taxon>
        <taxon>Bacillati</taxon>
        <taxon>Bacillota</taxon>
        <taxon>Bacilli</taxon>
        <taxon>Lactobacillales</taxon>
        <taxon>Streptococcaceae</taxon>
        <taxon>Pseudolactococcus</taxon>
    </lineage>
</organism>
<dbReference type="STRING" id="1122154.SAMN02746068_00750"/>
<evidence type="ECO:0000313" key="5">
    <source>
        <dbReference type="Proteomes" id="UP000218979"/>
    </source>
</evidence>
<evidence type="ECO:0000313" key="2">
    <source>
        <dbReference type="EMBL" id="PCS02045.1"/>
    </source>
</evidence>
<dbReference type="Proteomes" id="UP000185655">
    <property type="component" value="Unassembled WGS sequence"/>
</dbReference>
<dbReference type="RefSeq" id="WP_031365344.1">
    <property type="nucleotide sequence ID" value="NZ_FPKS01000003.1"/>
</dbReference>
<dbReference type="EMBL" id="JXJT01000019">
    <property type="protein sequence ID" value="PCS02045.1"/>
    <property type="molecule type" value="Genomic_DNA"/>
</dbReference>
<reference evidence="3 4" key="2">
    <citation type="submission" date="2016-11" db="EMBL/GenBank/DDBJ databases">
        <authorList>
            <person name="Jaros S."/>
            <person name="Januszkiewicz K."/>
            <person name="Wedrychowicz H."/>
        </authorList>
    </citation>
    <scope>NUCLEOTIDE SEQUENCE [LARGE SCALE GENOMIC DNA]</scope>
    <source>
        <strain evidence="3 4">DSM 22330</strain>
    </source>
</reference>
<sequence>MARLADYGIELDKLSNRSTVNIDGHDFPVVLSHEAIEYIGIVYGDDYQKFENDLNDFLNRSNSQLTISKIKSSDWKIIKALVYGMLAAGGLEESPNDVFAWLGFRNETVEVFTACMEIFSKNTFQVADVKKSKKPQDFQKAKRKNNNRNHKKNPKN</sequence>
<protein>
    <recommendedName>
        <fullName evidence="6">Phage protein</fullName>
    </recommendedName>
</protein>
<gene>
    <name evidence="2" type="ORF">RR45_GL000753</name>
    <name evidence="3" type="ORF">SAMN02746068_00750</name>
</gene>